<keyword evidence="3" id="KW-1185">Reference proteome</keyword>
<comment type="caution">
    <text evidence="2">The sequence shown here is derived from an EMBL/GenBank/DDBJ whole genome shotgun (WGS) entry which is preliminary data.</text>
</comment>
<feature type="region of interest" description="Disordered" evidence="1">
    <location>
        <begin position="317"/>
        <end position="372"/>
    </location>
</feature>
<feature type="compositionally biased region" description="Low complexity" evidence="1">
    <location>
        <begin position="630"/>
        <end position="658"/>
    </location>
</feature>
<feature type="region of interest" description="Disordered" evidence="1">
    <location>
        <begin position="878"/>
        <end position="923"/>
    </location>
</feature>
<feature type="compositionally biased region" description="Low complexity" evidence="1">
    <location>
        <begin position="597"/>
        <end position="613"/>
    </location>
</feature>
<evidence type="ECO:0000256" key="1">
    <source>
        <dbReference type="SAM" id="MobiDB-lite"/>
    </source>
</evidence>
<accession>A0AAD6Z9Y0</accession>
<name>A0AAD6Z9Y0_9AGAR</name>
<dbReference type="AlphaFoldDB" id="A0AAD6Z9Y0"/>
<sequence>MARGRKTPLPPDQIEYLESVYPEWLEKWPHLRSFWAEVEQGWFAKWPVEPKLGLPIASTSIEESELSEADQKRIGDAEEVMRGVIHNWINNRGQKEKKAIATNNPTAATSVPLRDLFVALGGKTTQIKQRTELWTRRNREELRDALEEEDYASLMGVSDDEETPEERKERIKQGQSRQMTLKRAVTQRLYDESPEEEKAAVEQTYLAQERKTKKSGKKAETPEEFQMGLDQLGSVLKQFHTAATEMTGLVGGTVLVGPIPKEGGKIGTQSYCHGATAAGHTLDQAHPRCSEQVVNPLQQFGKKVFDHKTRRERALQLPETSEEVVPAGGRPDGETVAEETVPRRRRTNSRRTKRRYISTATSGDTTGSPNLNTDDLISFNNPGPGNYLHDMNGDSDSAPPLEDASSDADMSMIDPVLRGLSLPASEDAGNEEPRPLESLGTPPFELRSMSADSPSHKDLAPLTQGFRFGEGGERTTLMGSSPVGGRIPGRPYPLFRLAQQAAGSGTTDTSTSAPGPHVVPLCPPAAPASSSVTGRVPGQPYSLFHPLFRLAQYAAGSGTAGPPAMPSRPPAALASSSPSVRDTFAAPAMPTGPSRLPAAPASGEAPASSSPSAQGTLAAPATPTGPSRLPAGPASGEAPASSSPSAQGTLASPATPTGPSRPPAAPASGSPSARGALAAPATPTGPSRLPAAPALSSLSPSVTAGIRPYPGFDDTSVWANGTAHEFHHGTASCVLLDTERLPAFPPNVKRAADAKTSGFKRTQRTYAWGDERAWGTGRAMGDGTSAHKNTIAPVSHERMKEIRAFEKECDARAARAAKQQDHGIFAFGPPPAGHKRSLPHGPAALGARRIAPEPALLRAPSARERRAPVCVPVHVVQLGKENATGGDGGRAQNKTGDEGKGKRKTQAVDVEVDGRSKKKRKTG</sequence>
<feature type="region of interest" description="Disordered" evidence="1">
    <location>
        <begin position="557"/>
        <end position="698"/>
    </location>
</feature>
<dbReference type="EMBL" id="JARIHO010000070">
    <property type="protein sequence ID" value="KAJ7312761.1"/>
    <property type="molecule type" value="Genomic_DNA"/>
</dbReference>
<feature type="compositionally biased region" description="Basic residues" evidence="1">
    <location>
        <begin position="343"/>
        <end position="356"/>
    </location>
</feature>
<dbReference type="Proteomes" id="UP001218218">
    <property type="component" value="Unassembled WGS sequence"/>
</dbReference>
<evidence type="ECO:0000313" key="3">
    <source>
        <dbReference type="Proteomes" id="UP001218218"/>
    </source>
</evidence>
<feature type="compositionally biased region" description="Low complexity" evidence="1">
    <location>
        <begin position="666"/>
        <end position="698"/>
    </location>
</feature>
<feature type="region of interest" description="Disordered" evidence="1">
    <location>
        <begin position="155"/>
        <end position="182"/>
    </location>
</feature>
<reference evidence="2" key="1">
    <citation type="submission" date="2023-03" db="EMBL/GenBank/DDBJ databases">
        <title>Massive genome expansion in bonnet fungi (Mycena s.s.) driven by repeated elements and novel gene families across ecological guilds.</title>
        <authorList>
            <consortium name="Lawrence Berkeley National Laboratory"/>
            <person name="Harder C.B."/>
            <person name="Miyauchi S."/>
            <person name="Viragh M."/>
            <person name="Kuo A."/>
            <person name="Thoen E."/>
            <person name="Andreopoulos B."/>
            <person name="Lu D."/>
            <person name="Skrede I."/>
            <person name="Drula E."/>
            <person name="Henrissat B."/>
            <person name="Morin E."/>
            <person name="Kohler A."/>
            <person name="Barry K."/>
            <person name="LaButti K."/>
            <person name="Morin E."/>
            <person name="Salamov A."/>
            <person name="Lipzen A."/>
            <person name="Mereny Z."/>
            <person name="Hegedus B."/>
            <person name="Baldrian P."/>
            <person name="Stursova M."/>
            <person name="Weitz H."/>
            <person name="Taylor A."/>
            <person name="Grigoriev I.V."/>
            <person name="Nagy L.G."/>
            <person name="Martin F."/>
            <person name="Kauserud H."/>
        </authorList>
    </citation>
    <scope>NUCLEOTIDE SEQUENCE</scope>
    <source>
        <strain evidence="2">CBHHK002</strain>
    </source>
</reference>
<organism evidence="2 3">
    <name type="scientific">Mycena albidolilacea</name>
    <dbReference type="NCBI Taxonomy" id="1033008"/>
    <lineage>
        <taxon>Eukaryota</taxon>
        <taxon>Fungi</taxon>
        <taxon>Dikarya</taxon>
        <taxon>Basidiomycota</taxon>
        <taxon>Agaricomycotina</taxon>
        <taxon>Agaricomycetes</taxon>
        <taxon>Agaricomycetidae</taxon>
        <taxon>Agaricales</taxon>
        <taxon>Marasmiineae</taxon>
        <taxon>Mycenaceae</taxon>
        <taxon>Mycena</taxon>
    </lineage>
</organism>
<evidence type="ECO:0000313" key="2">
    <source>
        <dbReference type="EMBL" id="KAJ7312761.1"/>
    </source>
</evidence>
<proteinExistence type="predicted"/>
<feature type="compositionally biased region" description="Polar residues" evidence="1">
    <location>
        <begin position="358"/>
        <end position="372"/>
    </location>
</feature>
<feature type="compositionally biased region" description="Low complexity" evidence="1">
    <location>
        <begin position="570"/>
        <end position="579"/>
    </location>
</feature>
<feature type="region of interest" description="Disordered" evidence="1">
    <location>
        <begin position="449"/>
        <end position="491"/>
    </location>
</feature>
<gene>
    <name evidence="2" type="ORF">DFH08DRAFT_973277</name>
</gene>
<protein>
    <submittedName>
        <fullName evidence="2">Uncharacterized protein</fullName>
    </submittedName>
</protein>